<accession>A0A553PQF8</accession>
<dbReference type="InterPro" id="IPR029045">
    <property type="entry name" value="ClpP/crotonase-like_dom_sf"/>
</dbReference>
<evidence type="ECO:0000256" key="2">
    <source>
        <dbReference type="ARBA" id="ARBA00026116"/>
    </source>
</evidence>
<reference evidence="8 9" key="1">
    <citation type="journal article" date="2018" name="Nat. Ecol. Evol.">
        <title>Genomic signatures of mitonuclear coevolution across populations of Tigriopus californicus.</title>
        <authorList>
            <person name="Barreto F.S."/>
            <person name="Watson E.T."/>
            <person name="Lima T.G."/>
            <person name="Willett C.S."/>
            <person name="Edmands S."/>
            <person name="Li W."/>
            <person name="Burton R.S."/>
        </authorList>
    </citation>
    <scope>NUCLEOTIDE SEQUENCE [LARGE SCALE GENOMIC DNA]</scope>
    <source>
        <strain evidence="8 9">San Diego</strain>
    </source>
</reference>
<evidence type="ECO:0000259" key="7">
    <source>
        <dbReference type="PROSITE" id="PS50980"/>
    </source>
</evidence>
<dbReference type="OMA" id="VCHDELM"/>
<comment type="pathway">
    <text evidence="1">Amino-acid degradation; L-leucine degradation; (S)-3-hydroxy-3-methylglutaryl-CoA from 3-isovaleryl-CoA: step 2/3.</text>
</comment>
<comment type="catalytic activity">
    <reaction evidence="6">
        <text>3-methylbut-2-enoyl-CoA + hydrogencarbonate + ATP = 3-methyl-(2E)-glutaconyl-CoA + ADP + phosphate + H(+)</text>
        <dbReference type="Rhea" id="RHEA:13589"/>
        <dbReference type="ChEBI" id="CHEBI:15378"/>
        <dbReference type="ChEBI" id="CHEBI:17544"/>
        <dbReference type="ChEBI" id="CHEBI:30616"/>
        <dbReference type="ChEBI" id="CHEBI:43474"/>
        <dbReference type="ChEBI" id="CHEBI:57344"/>
        <dbReference type="ChEBI" id="CHEBI:57346"/>
        <dbReference type="ChEBI" id="CHEBI:456216"/>
        <dbReference type="EC" id="6.4.1.4"/>
    </reaction>
</comment>
<dbReference type="GO" id="GO:0004485">
    <property type="term" value="F:methylcrotonoyl-CoA carboxylase activity"/>
    <property type="evidence" value="ECO:0007669"/>
    <property type="project" value="UniProtKB-EC"/>
</dbReference>
<evidence type="ECO:0000256" key="5">
    <source>
        <dbReference type="ARBA" id="ARBA00031404"/>
    </source>
</evidence>
<dbReference type="GO" id="GO:1905202">
    <property type="term" value="C:methylcrotonoyl-CoA carboxylase complex"/>
    <property type="evidence" value="ECO:0007669"/>
    <property type="project" value="TreeGrafter"/>
</dbReference>
<dbReference type="STRING" id="6832.A0A553PQF8"/>
<dbReference type="GO" id="GO:0006552">
    <property type="term" value="P:L-leucine catabolic process"/>
    <property type="evidence" value="ECO:0007669"/>
    <property type="project" value="UniProtKB-UniPathway"/>
</dbReference>
<dbReference type="PROSITE" id="PS50980">
    <property type="entry name" value="COA_CT_NTER"/>
    <property type="match status" value="1"/>
</dbReference>
<dbReference type="Proteomes" id="UP000318571">
    <property type="component" value="Chromosome 6"/>
</dbReference>
<dbReference type="InterPro" id="IPR045190">
    <property type="entry name" value="MCCB/AccD1-like"/>
</dbReference>
<dbReference type="SUPFAM" id="SSF52096">
    <property type="entry name" value="ClpP/crotonase"/>
    <property type="match status" value="3"/>
</dbReference>
<sequence length="761" mass="83081">MLAFIRRPRRISSSTCVFWKANASSKPFPVLASQLTFDPSQIENGQKFNAMHEKRVEYCRNGGGSKGVERHVKKNRKVLVWDRIEQILDEAAMDDFLEVGATVGIDLEYGDVPGGGTVTGIGRINNTHVMLIANDATVKGGTSYPITVTKSLRAQEIAHNLRIPTLYIVDTGGAFLPLQSEIFPDLKHGGRTFRNQAIMSGEGIPQIALVSGMCTAGGAYTPTMSDEAIMVNKIANIYLGGPPLVKAATGEVVTGEQLGGARLHCETSGIADHFAETEAESFEIVRDIIATLNINENWPSNAKPVDPPEGQAGDLIALSGFDKLNKDAIYSVVRCLLDGSRFTEFKKRFGPNLVTGFGFLDGRLIGVLGNGGDITQQDAQKGAHFIQLCDQRSIPILFLQNSSNSGLETSYQDETILKERAKMIRAQAVARVPKIALAVAPVCHDELMTMCGPSGNPEFNFMWPGSGLKKHGFECSQICDSDPVDVSMGSAQYWSSRSTCDGIIRPQESRMVLAKAFYLSCLNFQARPGRNGEGNKVFRIGFDKLNKDAIYSVVRCLLDGSRFTEFKKRFGPNLVTGFGFLDGRLIGVLGNGGDITQQDAQKGAHFIQLCDQRSIPILFLQNSSNSGLETSYQDETILKERAKMIRAQAVARVPKIALAVAPVCHDELMTMCGPSGNPEFNFMWPGSGLKKHGFECSQICDSDPVDVSMGSAQYWSSRSTCDGIIRPQESRMVLAKAFYLSCLNFQARPGRNGEGNKVFRM</sequence>
<evidence type="ECO:0000256" key="3">
    <source>
        <dbReference type="ARBA" id="ARBA00031109"/>
    </source>
</evidence>
<dbReference type="InterPro" id="IPR011762">
    <property type="entry name" value="COA_CT_N"/>
</dbReference>
<dbReference type="PANTHER" id="PTHR22855:SF47">
    <property type="entry name" value="METHYLCROTONOYL-COA CARBOXYLASE"/>
    <property type="match status" value="1"/>
</dbReference>
<gene>
    <name evidence="8" type="ORF">TCAL_12773</name>
</gene>
<dbReference type="EMBL" id="VCGU01000002">
    <property type="protein sequence ID" value="TRY79910.1"/>
    <property type="molecule type" value="Genomic_DNA"/>
</dbReference>
<feature type="domain" description="CoA carboxyltransferase N-terminal" evidence="7">
    <location>
        <begin position="44"/>
        <end position="304"/>
    </location>
</feature>
<dbReference type="AlphaFoldDB" id="A0A553PQF8"/>
<organism evidence="8 9">
    <name type="scientific">Tigriopus californicus</name>
    <name type="common">Marine copepod</name>
    <dbReference type="NCBI Taxonomy" id="6832"/>
    <lineage>
        <taxon>Eukaryota</taxon>
        <taxon>Metazoa</taxon>
        <taxon>Ecdysozoa</taxon>
        <taxon>Arthropoda</taxon>
        <taxon>Crustacea</taxon>
        <taxon>Multicrustacea</taxon>
        <taxon>Hexanauplia</taxon>
        <taxon>Copepoda</taxon>
        <taxon>Harpacticoida</taxon>
        <taxon>Harpacticidae</taxon>
        <taxon>Tigriopus</taxon>
    </lineage>
</organism>
<proteinExistence type="predicted"/>
<dbReference type="InterPro" id="IPR034733">
    <property type="entry name" value="AcCoA_carboxyl_beta"/>
</dbReference>
<comment type="caution">
    <text evidence="8">The sequence shown here is derived from an EMBL/GenBank/DDBJ whole genome shotgun (WGS) entry which is preliminary data.</text>
</comment>
<dbReference type="GO" id="GO:0005739">
    <property type="term" value="C:mitochondrion"/>
    <property type="evidence" value="ECO:0007669"/>
    <property type="project" value="TreeGrafter"/>
</dbReference>
<keyword evidence="9" id="KW-1185">Reference proteome</keyword>
<evidence type="ECO:0000256" key="1">
    <source>
        <dbReference type="ARBA" id="ARBA00025711"/>
    </source>
</evidence>
<name>A0A553PQF8_TIGCA</name>
<dbReference type="UniPathway" id="UPA00363">
    <property type="reaction ID" value="UER00861"/>
</dbReference>
<evidence type="ECO:0000256" key="6">
    <source>
        <dbReference type="ARBA" id="ARBA00052347"/>
    </source>
</evidence>
<dbReference type="EC" id="6.4.1.4" evidence="2"/>
<evidence type="ECO:0000256" key="4">
    <source>
        <dbReference type="ARBA" id="ARBA00031237"/>
    </source>
</evidence>
<dbReference type="Pfam" id="PF01039">
    <property type="entry name" value="Carboxyl_trans"/>
    <property type="match status" value="2"/>
</dbReference>
<protein>
    <recommendedName>
        <fullName evidence="2">methylcrotonoyl-CoA carboxylase</fullName>
        <ecNumber evidence="2">6.4.1.4</ecNumber>
    </recommendedName>
    <alternativeName>
        <fullName evidence="5">3-methylcrotonyl-CoA carboxylase 2</fullName>
    </alternativeName>
    <alternativeName>
        <fullName evidence="3">3-methylcrotonyl-CoA carboxylase non-biotin-containing subunit</fullName>
    </alternativeName>
    <alternativeName>
        <fullName evidence="4">3-methylcrotonyl-CoA:carbon dioxide ligase subunit beta</fullName>
    </alternativeName>
</protein>
<evidence type="ECO:0000313" key="9">
    <source>
        <dbReference type="Proteomes" id="UP000318571"/>
    </source>
</evidence>
<dbReference type="FunFam" id="3.90.226.10:FF:000046">
    <property type="entry name" value="Geranyl-CoA carboxylase beta subunit"/>
    <property type="match status" value="1"/>
</dbReference>
<evidence type="ECO:0000313" key="8">
    <source>
        <dbReference type="EMBL" id="TRY79910.1"/>
    </source>
</evidence>
<dbReference type="Gene3D" id="3.90.226.10">
    <property type="entry name" value="2-enoyl-CoA Hydratase, Chain A, domain 1"/>
    <property type="match status" value="3"/>
</dbReference>
<dbReference type="PANTHER" id="PTHR22855">
    <property type="entry name" value="ACETYL, PROPIONYL, PYRUVATE, AND GLUTACONYL CARBOXYLASE-RELATED"/>
    <property type="match status" value="1"/>
</dbReference>